<keyword evidence="4" id="KW-0808">Transferase</keyword>
<dbReference type="Pfam" id="PF02798">
    <property type="entry name" value="GST_N"/>
    <property type="match status" value="1"/>
</dbReference>
<evidence type="ECO:0000259" key="3">
    <source>
        <dbReference type="PROSITE" id="PS50405"/>
    </source>
</evidence>
<dbReference type="InterPro" id="IPR036282">
    <property type="entry name" value="Glutathione-S-Trfase_C_sf"/>
</dbReference>
<proteinExistence type="inferred from homology"/>
<dbReference type="Gene3D" id="1.20.1050.10">
    <property type="match status" value="1"/>
</dbReference>
<evidence type="ECO:0000259" key="2">
    <source>
        <dbReference type="PROSITE" id="PS50404"/>
    </source>
</evidence>
<dbReference type="RefSeq" id="WP_059631653.1">
    <property type="nucleotide sequence ID" value="NZ_LOTK01000060.1"/>
</dbReference>
<reference evidence="4 5" key="1">
    <citation type="submission" date="2015-11" db="EMBL/GenBank/DDBJ databases">
        <title>Expanding the genomic diversity of Burkholderia species for the development of highly accurate diagnostics.</title>
        <authorList>
            <person name="Sahl J."/>
            <person name="Keim P."/>
            <person name="Wagner D."/>
        </authorList>
    </citation>
    <scope>NUCLEOTIDE SEQUENCE [LARGE SCALE GENOMIC DNA]</scope>
    <source>
        <strain evidence="4 5">RF32-BP4</strain>
    </source>
</reference>
<dbReference type="InterPro" id="IPR010987">
    <property type="entry name" value="Glutathione-S-Trfase_C-like"/>
</dbReference>
<name>A0A102M043_9BURK</name>
<dbReference type="GO" id="GO:0016740">
    <property type="term" value="F:transferase activity"/>
    <property type="evidence" value="ECO:0007669"/>
    <property type="project" value="UniProtKB-KW"/>
</dbReference>
<comment type="caution">
    <text evidence="4">The sequence shown here is derived from an EMBL/GenBank/DDBJ whole genome shotgun (WGS) entry which is preliminary data.</text>
</comment>
<dbReference type="SUPFAM" id="SSF52833">
    <property type="entry name" value="Thioredoxin-like"/>
    <property type="match status" value="1"/>
</dbReference>
<dbReference type="CDD" id="cd03057">
    <property type="entry name" value="GST_N_Beta"/>
    <property type="match status" value="1"/>
</dbReference>
<evidence type="ECO:0000313" key="4">
    <source>
        <dbReference type="EMBL" id="KUZ94367.1"/>
    </source>
</evidence>
<dbReference type="Pfam" id="PF00043">
    <property type="entry name" value="GST_C"/>
    <property type="match status" value="1"/>
</dbReference>
<dbReference type="AlphaFoldDB" id="A0A102M043"/>
<evidence type="ECO:0000313" key="5">
    <source>
        <dbReference type="Proteomes" id="UP000065521"/>
    </source>
</evidence>
<dbReference type="PROSITE" id="PS50404">
    <property type="entry name" value="GST_NTER"/>
    <property type="match status" value="1"/>
</dbReference>
<dbReference type="Gene3D" id="3.40.30.10">
    <property type="entry name" value="Glutaredoxin"/>
    <property type="match status" value="1"/>
</dbReference>
<feature type="domain" description="GST N-terminal" evidence="2">
    <location>
        <begin position="1"/>
        <end position="82"/>
    </location>
</feature>
<dbReference type="PROSITE" id="PS50405">
    <property type="entry name" value="GST_CTER"/>
    <property type="match status" value="1"/>
</dbReference>
<gene>
    <name evidence="4" type="ORF">WI38_06870</name>
</gene>
<dbReference type="Proteomes" id="UP000065521">
    <property type="component" value="Unassembled WGS sequence"/>
</dbReference>
<sequence>MSPILFYGVPAGCSFGSIVALEWAGRPYRLSRITMPGLVTSDAFLELNPVAETPAFITEAGNVLTESMAILNHIGAQAPGAGLAFRQGTHDFDRLNRMLAYLNTTFFSAFGALWYVYEHGSEGTEKEVLQAYGRNRVMRAHRQLEAMLGDGPWLLGRQRTLADAYFAGLARWADYHQVFDSAAFPRIAALRARLGDDPGVQFAHAIEDERALPASTAFEGHVALEAALPLARLAPMSAPA</sequence>
<dbReference type="InterPro" id="IPR004045">
    <property type="entry name" value="Glutathione_S-Trfase_N"/>
</dbReference>
<dbReference type="InterPro" id="IPR036249">
    <property type="entry name" value="Thioredoxin-like_sf"/>
</dbReference>
<dbReference type="InterPro" id="IPR040079">
    <property type="entry name" value="Glutathione_S-Trfase"/>
</dbReference>
<feature type="domain" description="GST C-terminal" evidence="3">
    <location>
        <begin position="88"/>
        <end position="214"/>
    </location>
</feature>
<accession>A0A102M043</accession>
<dbReference type="InterPro" id="IPR004046">
    <property type="entry name" value="GST_C"/>
</dbReference>
<dbReference type="PANTHER" id="PTHR44051:SF8">
    <property type="entry name" value="GLUTATHIONE S-TRANSFERASE GSTA"/>
    <property type="match status" value="1"/>
</dbReference>
<dbReference type="EMBL" id="LOTN01000013">
    <property type="protein sequence ID" value="KUZ94367.1"/>
    <property type="molecule type" value="Genomic_DNA"/>
</dbReference>
<dbReference type="SUPFAM" id="SSF47616">
    <property type="entry name" value="GST C-terminal domain-like"/>
    <property type="match status" value="1"/>
</dbReference>
<evidence type="ECO:0000256" key="1">
    <source>
        <dbReference type="RuleBase" id="RU003494"/>
    </source>
</evidence>
<organism evidence="4 5">
    <name type="scientific">Burkholderia ubonensis</name>
    <dbReference type="NCBI Taxonomy" id="101571"/>
    <lineage>
        <taxon>Bacteria</taxon>
        <taxon>Pseudomonadati</taxon>
        <taxon>Pseudomonadota</taxon>
        <taxon>Betaproteobacteria</taxon>
        <taxon>Burkholderiales</taxon>
        <taxon>Burkholderiaceae</taxon>
        <taxon>Burkholderia</taxon>
        <taxon>Burkholderia cepacia complex</taxon>
    </lineage>
</organism>
<dbReference type="SFLD" id="SFLDS00019">
    <property type="entry name" value="Glutathione_Transferase_(cytos"/>
    <property type="match status" value="1"/>
</dbReference>
<comment type="similarity">
    <text evidence="1">Belongs to the GST superfamily.</text>
</comment>
<protein>
    <submittedName>
        <fullName evidence="4">Glutathione S-transferase</fullName>
    </submittedName>
</protein>
<dbReference type="PANTHER" id="PTHR44051">
    <property type="entry name" value="GLUTATHIONE S-TRANSFERASE-RELATED"/>
    <property type="match status" value="1"/>
</dbReference>